<organism evidence="1">
    <name type="scientific">marine sediment metagenome</name>
    <dbReference type="NCBI Taxonomy" id="412755"/>
    <lineage>
        <taxon>unclassified sequences</taxon>
        <taxon>metagenomes</taxon>
        <taxon>ecological metagenomes</taxon>
    </lineage>
</organism>
<evidence type="ECO:0000313" key="1">
    <source>
        <dbReference type="EMBL" id="KKL73856.1"/>
    </source>
</evidence>
<dbReference type="InterPro" id="IPR009927">
    <property type="entry name" value="DUF1464"/>
</dbReference>
<dbReference type="SUPFAM" id="SSF53067">
    <property type="entry name" value="Actin-like ATPase domain"/>
    <property type="match status" value="1"/>
</dbReference>
<gene>
    <name evidence="1" type="ORF">LCGC14_2070720</name>
</gene>
<name>A0A0F9F5W1_9ZZZZ</name>
<dbReference type="Pfam" id="PF07318">
    <property type="entry name" value="DUF1464"/>
    <property type="match status" value="1"/>
</dbReference>
<dbReference type="Gene3D" id="3.30.420.40">
    <property type="match status" value="1"/>
</dbReference>
<dbReference type="PIRSF" id="PIRSF009433">
    <property type="entry name" value="DUF1464"/>
    <property type="match status" value="1"/>
</dbReference>
<accession>A0A0F9F5W1</accession>
<dbReference type="InterPro" id="IPR043129">
    <property type="entry name" value="ATPase_NBD"/>
</dbReference>
<evidence type="ECO:0008006" key="2">
    <source>
        <dbReference type="Google" id="ProtNLM"/>
    </source>
</evidence>
<sequence>MLGIDPGSKSWDFFGLEDNKIIIDISIPSRELIKEPQKAINIIKSLKPIDLIVAPSGFGLPLKEIHELTENDISLILMKFGKDDQNKILGLGQILRLFKTESIKAVIIPGVKHLPTVPEYRKINKIDMGTSDKLCTAVVGIKDQMEHFKSQPEKTNFIMVEIGYSFTAILAIENGQIIDGIGGSNIMGFRACGSIDGELACLIKEIHKKHTYKGGLAYIAGDSDLSLEKIVLLAENNDQVKLALNAYISCLEKAIFGISSSFSSKKKIMEILLAGRSANLDIIQNRIVRSLKDIAPVRLMKSYSKIAKRAAQGASFIANGILGGTYKPIVDNLKIKEASGSLLDNIYIPFDKDKLISDLN</sequence>
<reference evidence="1" key="1">
    <citation type="journal article" date="2015" name="Nature">
        <title>Complex archaea that bridge the gap between prokaryotes and eukaryotes.</title>
        <authorList>
            <person name="Spang A."/>
            <person name="Saw J.H."/>
            <person name="Jorgensen S.L."/>
            <person name="Zaremba-Niedzwiedzka K."/>
            <person name="Martijn J."/>
            <person name="Lind A.E."/>
            <person name="van Eijk R."/>
            <person name="Schleper C."/>
            <person name="Guy L."/>
            <person name="Ettema T.J."/>
        </authorList>
    </citation>
    <scope>NUCLEOTIDE SEQUENCE</scope>
</reference>
<dbReference type="EMBL" id="LAZR01024833">
    <property type="protein sequence ID" value="KKL73856.1"/>
    <property type="molecule type" value="Genomic_DNA"/>
</dbReference>
<protein>
    <recommendedName>
        <fullName evidence="2">DUF1464 domain-containing protein</fullName>
    </recommendedName>
</protein>
<proteinExistence type="predicted"/>
<dbReference type="AlphaFoldDB" id="A0A0F9F5W1"/>
<comment type="caution">
    <text evidence="1">The sequence shown here is derived from an EMBL/GenBank/DDBJ whole genome shotgun (WGS) entry which is preliminary data.</text>
</comment>